<dbReference type="GeneID" id="95336025"/>
<dbReference type="OrthoDB" id="9810174at2"/>
<gene>
    <name evidence="2" type="ordered locus">Csal_1384</name>
</gene>
<dbReference type="Proteomes" id="UP000000239">
    <property type="component" value="Chromosome"/>
</dbReference>
<protein>
    <submittedName>
        <fullName evidence="2">Phage-related tail fibre protein-like protein</fullName>
    </submittedName>
</protein>
<evidence type="ECO:0000313" key="3">
    <source>
        <dbReference type="Proteomes" id="UP000000239"/>
    </source>
</evidence>
<sequence>MAKFYTVPTAVGEAKIANAIALGRTLTIAELAIGDGNGSLPNPDSDRTSLVNQVRRAPINTSVVDDDNPNWIVVEQVIPPDEGGWTIREIGLFDSDGDMIAYGNYPETYKPVLSEGSGRTQTIRFVMQVSDTAAVTLKVDPSIVLATRKLVDDKIDEHAQSRDHPDATTTQRGFVKKATWDATRQRSSTASVVTPGGLDGAMADHENASTAHRASQIALDKALDVFGDADTVQAVLALLGAAAKAANHNDIDGRDSSDAHPMGAISGLNAALEALDQAIGTKPDRDQVVRADKPSQIDVGRGVVMIENHDQDNADGAGLTFRTTDNPGDGSPENVGAILAIRSSGDALRLWVGQSVTSTGDNDFETRNLKASGTISGNGSGLNRVNADTVDGWHRDRIRQWGNITGKPATATRWPRWSEVSGKPDLTQNTGSGQVGTYGMFVARGGATTPGHTTSGSALRWSNCAGNRNNGRAPSGTWRLMGSLAEGDRDAESSNSTAIYLRIA</sequence>
<dbReference type="RefSeq" id="WP_011506685.1">
    <property type="nucleotide sequence ID" value="NC_007963.1"/>
</dbReference>
<organism evidence="2 3">
    <name type="scientific">Chromohalobacter israelensis (strain ATCC BAA-138 / DSM 3043 / CIP 106854 / NCIMB 13768 / 1H11)</name>
    <name type="common">Chromohalobacter salexigens</name>
    <dbReference type="NCBI Taxonomy" id="290398"/>
    <lineage>
        <taxon>Bacteria</taxon>
        <taxon>Pseudomonadati</taxon>
        <taxon>Pseudomonadota</taxon>
        <taxon>Gammaproteobacteria</taxon>
        <taxon>Oceanospirillales</taxon>
        <taxon>Halomonadaceae</taxon>
        <taxon>Chromohalobacter</taxon>
    </lineage>
</organism>
<dbReference type="STRING" id="290398.Csal_1384"/>
<dbReference type="InterPro" id="IPR022225">
    <property type="entry name" value="Phage_tail_fibre_N"/>
</dbReference>
<dbReference type="Pfam" id="PF12571">
    <property type="entry name" value="Phage_tail_fib"/>
    <property type="match status" value="1"/>
</dbReference>
<proteinExistence type="predicted"/>
<dbReference type="KEGG" id="csa:Csal_1384"/>
<dbReference type="EMBL" id="CP000285">
    <property type="protein sequence ID" value="ABE58739.1"/>
    <property type="molecule type" value="Genomic_DNA"/>
</dbReference>
<dbReference type="PANTHER" id="PTHR35191:SF1">
    <property type="entry name" value="PROPHAGE SIDE TAIL FIBER PROTEIN HOMOLOG STFQ-RELATED"/>
    <property type="match status" value="1"/>
</dbReference>
<dbReference type="HOGENOM" id="CLU_540483_0_0_6"/>
<feature type="domain" description="Phage tail fibre protein N-terminal" evidence="1">
    <location>
        <begin position="1"/>
        <end position="149"/>
    </location>
</feature>
<dbReference type="AlphaFoldDB" id="Q1QXR9"/>
<reference evidence="2 3" key="1">
    <citation type="journal article" date="2011" name="Stand. Genomic Sci.">
        <title>Complete genome sequence of the halophilic and highly halotolerant Chromohalobacter salexigens type strain (1H11(T)).</title>
        <authorList>
            <person name="Copeland A."/>
            <person name="O'Connor K."/>
            <person name="Lucas S."/>
            <person name="Lapidus A."/>
            <person name="Berry K.W."/>
            <person name="Detter J.C."/>
            <person name="Del Rio T.G."/>
            <person name="Hammon N."/>
            <person name="Dalin E."/>
            <person name="Tice H."/>
            <person name="Pitluck S."/>
            <person name="Bruce D."/>
            <person name="Goodwin L."/>
            <person name="Han C."/>
            <person name="Tapia R."/>
            <person name="Saunders E."/>
            <person name="Schmutz J."/>
            <person name="Brettin T."/>
            <person name="Larimer F."/>
            <person name="Land M."/>
            <person name="Hauser L."/>
            <person name="Vargas C."/>
            <person name="Nieto J.J."/>
            <person name="Kyrpides N.C."/>
            <person name="Ivanova N."/>
            <person name="Goker M."/>
            <person name="Klenk H.P."/>
            <person name="Csonka L.N."/>
            <person name="Woyke T."/>
        </authorList>
    </citation>
    <scope>NUCLEOTIDE SEQUENCE [LARGE SCALE GENOMIC DNA]</scope>
    <source>
        <strain evidence="3">ATCC BAA-138 / DSM 3043 / CIP 106854 / NCIMB 13768 / 1H11</strain>
    </source>
</reference>
<dbReference type="PANTHER" id="PTHR35191">
    <property type="entry name" value="PROPHAGE SIDE TAIL FIBER PROTEIN HOMOLOG STFQ-RELATED"/>
    <property type="match status" value="1"/>
</dbReference>
<dbReference type="eggNOG" id="COG5301">
    <property type="taxonomic scope" value="Bacteria"/>
</dbReference>
<keyword evidence="3" id="KW-1185">Reference proteome</keyword>
<evidence type="ECO:0000259" key="1">
    <source>
        <dbReference type="Pfam" id="PF12571"/>
    </source>
</evidence>
<dbReference type="InterPro" id="IPR051934">
    <property type="entry name" value="Phage_Tail_Fiber_Structural"/>
</dbReference>
<accession>Q1QXR9</accession>
<name>Q1QXR9_CHRI1</name>
<evidence type="ECO:0000313" key="2">
    <source>
        <dbReference type="EMBL" id="ABE58739.1"/>
    </source>
</evidence>